<feature type="region of interest" description="Disordered" evidence="1">
    <location>
        <begin position="1"/>
        <end position="30"/>
    </location>
</feature>
<gene>
    <name evidence="2" type="ORF">BP6252_09139</name>
</gene>
<proteinExistence type="predicted"/>
<name>A0A3D8R123_9HELO</name>
<comment type="caution">
    <text evidence="2">The sequence shown here is derived from an EMBL/GenBank/DDBJ whole genome shotgun (WGS) entry which is preliminary data.</text>
</comment>
<accession>A0A3D8R123</accession>
<reference evidence="2 3" key="1">
    <citation type="journal article" date="2018" name="IMA Fungus">
        <title>IMA Genome-F 9: Draft genome sequence of Annulohypoxylon stygium, Aspergillus mulundensis, Berkeleyomyces basicola (syn. Thielaviopsis basicola), Ceratocystis smalleyi, two Cercospora beticola strains, Coleophoma cylindrospora, Fusarium fracticaudum, Phialophora cf. hyalina, and Morchella septimelata.</title>
        <authorList>
            <person name="Wingfield B.D."/>
            <person name="Bills G.F."/>
            <person name="Dong Y."/>
            <person name="Huang W."/>
            <person name="Nel W.J."/>
            <person name="Swalarsk-Parry B.S."/>
            <person name="Vaghefi N."/>
            <person name="Wilken P.M."/>
            <person name="An Z."/>
            <person name="de Beer Z.W."/>
            <person name="De Vos L."/>
            <person name="Chen L."/>
            <person name="Duong T.A."/>
            <person name="Gao Y."/>
            <person name="Hammerbacher A."/>
            <person name="Kikkert J.R."/>
            <person name="Li Y."/>
            <person name="Li H."/>
            <person name="Li K."/>
            <person name="Li Q."/>
            <person name="Liu X."/>
            <person name="Ma X."/>
            <person name="Naidoo K."/>
            <person name="Pethybridge S.J."/>
            <person name="Sun J."/>
            <person name="Steenkamp E.T."/>
            <person name="van der Nest M.A."/>
            <person name="van Wyk S."/>
            <person name="Wingfield M.J."/>
            <person name="Xiong C."/>
            <person name="Yue Q."/>
            <person name="Zhang X."/>
        </authorList>
    </citation>
    <scope>NUCLEOTIDE SEQUENCE [LARGE SCALE GENOMIC DNA]</scope>
    <source>
        <strain evidence="2 3">BP6252</strain>
    </source>
</reference>
<organism evidence="2 3">
    <name type="scientific">Coleophoma cylindrospora</name>
    <dbReference type="NCBI Taxonomy" id="1849047"/>
    <lineage>
        <taxon>Eukaryota</taxon>
        <taxon>Fungi</taxon>
        <taxon>Dikarya</taxon>
        <taxon>Ascomycota</taxon>
        <taxon>Pezizomycotina</taxon>
        <taxon>Leotiomycetes</taxon>
        <taxon>Helotiales</taxon>
        <taxon>Dermateaceae</taxon>
        <taxon>Coleophoma</taxon>
    </lineage>
</organism>
<evidence type="ECO:0000313" key="2">
    <source>
        <dbReference type="EMBL" id="RDW67743.1"/>
    </source>
</evidence>
<dbReference type="EMBL" id="PDLM01000010">
    <property type="protein sequence ID" value="RDW67743.1"/>
    <property type="molecule type" value="Genomic_DNA"/>
</dbReference>
<sequence length="125" mass="12795">MSLKSPNPSAGFLSELPTNSTPPRAAILPSPGPGVCVSVRLDGRSHGWAVGVGVGVGVGMGMGDMASTGMGPPNALFIFTSPALCLSSFPLPPDVDVLNLPTHPSTPNHRFTLSAGIRLLLNRPN</sequence>
<dbReference type="Proteomes" id="UP000256645">
    <property type="component" value="Unassembled WGS sequence"/>
</dbReference>
<protein>
    <submittedName>
        <fullName evidence="2">Uncharacterized protein</fullName>
    </submittedName>
</protein>
<dbReference type="AlphaFoldDB" id="A0A3D8R123"/>
<evidence type="ECO:0000313" key="3">
    <source>
        <dbReference type="Proteomes" id="UP000256645"/>
    </source>
</evidence>
<evidence type="ECO:0000256" key="1">
    <source>
        <dbReference type="SAM" id="MobiDB-lite"/>
    </source>
</evidence>
<keyword evidence="3" id="KW-1185">Reference proteome</keyword>